<evidence type="ECO:0000256" key="1">
    <source>
        <dbReference type="ARBA" id="ARBA00023002"/>
    </source>
</evidence>
<name>B4JQX4_DROGR</name>
<dbReference type="eggNOG" id="KOG2741">
    <property type="taxonomic scope" value="Eukaryota"/>
</dbReference>
<evidence type="ECO:0000313" key="3">
    <source>
        <dbReference type="Proteomes" id="UP000001070"/>
    </source>
</evidence>
<dbReference type="InterPro" id="IPR050984">
    <property type="entry name" value="Gfo/Idh/MocA_domain"/>
</dbReference>
<dbReference type="EMBL" id="CH916372">
    <property type="protein sequence ID" value="EDV99304.1"/>
    <property type="molecule type" value="Genomic_DNA"/>
</dbReference>
<dbReference type="AlphaFoldDB" id="B4JQX4"/>
<dbReference type="SUPFAM" id="SSF51735">
    <property type="entry name" value="NAD(P)-binding Rossmann-fold domains"/>
    <property type="match status" value="1"/>
</dbReference>
<dbReference type="PANTHER" id="PTHR22604">
    <property type="entry name" value="OXIDOREDUCTASES"/>
    <property type="match status" value="1"/>
</dbReference>
<dbReference type="Proteomes" id="UP000001070">
    <property type="component" value="Unassembled WGS sequence"/>
</dbReference>
<dbReference type="InterPro" id="IPR036291">
    <property type="entry name" value="NAD(P)-bd_dom_sf"/>
</dbReference>
<dbReference type="PANTHER" id="PTHR22604:SF105">
    <property type="entry name" value="TRANS-1,2-DIHYDROBENZENE-1,2-DIOL DEHYDROGENASE"/>
    <property type="match status" value="1"/>
</dbReference>
<sequence>MQCELCHLMLNHDKHVLCEQPLCMAEHEVTQLANKALARGLFLIEGFWSRCIPVYSFLRLEISHLGLASARSTHLCNALCGHSQGSGSVCHTASTLDVSRGVAATLMAPMWWPPFSCSSRAIDTLDNNHTRQQWQRESKFNFKII</sequence>
<reference evidence="2 3" key="1">
    <citation type="journal article" date="2007" name="Nature">
        <title>Evolution of genes and genomes on the Drosophila phylogeny.</title>
        <authorList>
            <consortium name="Drosophila 12 Genomes Consortium"/>
            <person name="Clark A.G."/>
            <person name="Eisen M.B."/>
            <person name="Smith D.R."/>
            <person name="Bergman C.M."/>
            <person name="Oliver B."/>
            <person name="Markow T.A."/>
            <person name="Kaufman T.C."/>
            <person name="Kellis M."/>
            <person name="Gelbart W."/>
            <person name="Iyer V.N."/>
            <person name="Pollard D.A."/>
            <person name="Sackton T.B."/>
            <person name="Larracuente A.M."/>
            <person name="Singh N.D."/>
            <person name="Abad J.P."/>
            <person name="Abt D.N."/>
            <person name="Adryan B."/>
            <person name="Aguade M."/>
            <person name="Akashi H."/>
            <person name="Anderson W.W."/>
            <person name="Aquadro C.F."/>
            <person name="Ardell D.H."/>
            <person name="Arguello R."/>
            <person name="Artieri C.G."/>
            <person name="Barbash D.A."/>
            <person name="Barker D."/>
            <person name="Barsanti P."/>
            <person name="Batterham P."/>
            <person name="Batzoglou S."/>
            <person name="Begun D."/>
            <person name="Bhutkar A."/>
            <person name="Blanco E."/>
            <person name="Bosak S.A."/>
            <person name="Bradley R.K."/>
            <person name="Brand A.D."/>
            <person name="Brent M.R."/>
            <person name="Brooks A.N."/>
            <person name="Brown R.H."/>
            <person name="Butlin R.K."/>
            <person name="Caggese C."/>
            <person name="Calvi B.R."/>
            <person name="Bernardo de Carvalho A."/>
            <person name="Caspi A."/>
            <person name="Castrezana S."/>
            <person name="Celniker S.E."/>
            <person name="Chang J.L."/>
            <person name="Chapple C."/>
            <person name="Chatterji S."/>
            <person name="Chinwalla A."/>
            <person name="Civetta A."/>
            <person name="Clifton S.W."/>
            <person name="Comeron J.M."/>
            <person name="Costello J.C."/>
            <person name="Coyne J.A."/>
            <person name="Daub J."/>
            <person name="David R.G."/>
            <person name="Delcher A.L."/>
            <person name="Delehaunty K."/>
            <person name="Do C.B."/>
            <person name="Ebling H."/>
            <person name="Edwards K."/>
            <person name="Eickbush T."/>
            <person name="Evans J.D."/>
            <person name="Filipski A."/>
            <person name="Findeiss S."/>
            <person name="Freyhult E."/>
            <person name="Fulton L."/>
            <person name="Fulton R."/>
            <person name="Garcia A.C."/>
            <person name="Gardiner A."/>
            <person name="Garfield D.A."/>
            <person name="Garvin B.E."/>
            <person name="Gibson G."/>
            <person name="Gilbert D."/>
            <person name="Gnerre S."/>
            <person name="Godfrey J."/>
            <person name="Good R."/>
            <person name="Gotea V."/>
            <person name="Gravely B."/>
            <person name="Greenberg A.J."/>
            <person name="Griffiths-Jones S."/>
            <person name="Gross S."/>
            <person name="Guigo R."/>
            <person name="Gustafson E.A."/>
            <person name="Haerty W."/>
            <person name="Hahn M.W."/>
            <person name="Halligan D.L."/>
            <person name="Halpern A.L."/>
            <person name="Halter G.M."/>
            <person name="Han M.V."/>
            <person name="Heger A."/>
            <person name="Hillier L."/>
            <person name="Hinrichs A.S."/>
            <person name="Holmes I."/>
            <person name="Hoskins R.A."/>
            <person name="Hubisz M.J."/>
            <person name="Hultmark D."/>
            <person name="Huntley M.A."/>
            <person name="Jaffe D.B."/>
            <person name="Jagadeeshan S."/>
            <person name="Jeck W.R."/>
            <person name="Johnson J."/>
            <person name="Jones C.D."/>
            <person name="Jordan W.C."/>
            <person name="Karpen G.H."/>
            <person name="Kataoka E."/>
            <person name="Keightley P.D."/>
            <person name="Kheradpour P."/>
            <person name="Kirkness E.F."/>
            <person name="Koerich L.B."/>
            <person name="Kristiansen K."/>
            <person name="Kudrna D."/>
            <person name="Kulathinal R.J."/>
            <person name="Kumar S."/>
            <person name="Kwok R."/>
            <person name="Lander E."/>
            <person name="Langley C.H."/>
            <person name="Lapoint R."/>
            <person name="Lazzaro B.P."/>
            <person name="Lee S.J."/>
            <person name="Levesque L."/>
            <person name="Li R."/>
            <person name="Lin C.F."/>
            <person name="Lin M.F."/>
            <person name="Lindblad-Toh K."/>
            <person name="Llopart A."/>
            <person name="Long M."/>
            <person name="Low L."/>
            <person name="Lozovsky E."/>
            <person name="Lu J."/>
            <person name="Luo M."/>
            <person name="Machado C.A."/>
            <person name="Makalowski W."/>
            <person name="Marzo M."/>
            <person name="Matsuda M."/>
            <person name="Matzkin L."/>
            <person name="McAllister B."/>
            <person name="McBride C.S."/>
            <person name="McKernan B."/>
            <person name="McKernan K."/>
            <person name="Mendez-Lago M."/>
            <person name="Minx P."/>
            <person name="Mollenhauer M.U."/>
            <person name="Montooth K."/>
            <person name="Mount S.M."/>
            <person name="Mu X."/>
            <person name="Myers E."/>
            <person name="Negre B."/>
            <person name="Newfeld S."/>
            <person name="Nielsen R."/>
            <person name="Noor M.A."/>
            <person name="O'Grady P."/>
            <person name="Pachter L."/>
            <person name="Papaceit M."/>
            <person name="Parisi M.J."/>
            <person name="Parisi M."/>
            <person name="Parts L."/>
            <person name="Pedersen J.S."/>
            <person name="Pesole G."/>
            <person name="Phillippy A.M."/>
            <person name="Ponting C.P."/>
            <person name="Pop M."/>
            <person name="Porcelli D."/>
            <person name="Powell J.R."/>
            <person name="Prohaska S."/>
            <person name="Pruitt K."/>
            <person name="Puig M."/>
            <person name="Quesneville H."/>
            <person name="Ram K.R."/>
            <person name="Rand D."/>
            <person name="Rasmussen M.D."/>
            <person name="Reed L.K."/>
            <person name="Reenan R."/>
            <person name="Reily A."/>
            <person name="Remington K.A."/>
            <person name="Rieger T.T."/>
            <person name="Ritchie M.G."/>
            <person name="Robin C."/>
            <person name="Rogers Y.H."/>
            <person name="Rohde C."/>
            <person name="Rozas J."/>
            <person name="Rubenfield M.J."/>
            <person name="Ruiz A."/>
            <person name="Russo S."/>
            <person name="Salzberg S.L."/>
            <person name="Sanchez-Gracia A."/>
            <person name="Saranga D.J."/>
            <person name="Sato H."/>
            <person name="Schaeffer S.W."/>
            <person name="Schatz M.C."/>
            <person name="Schlenke T."/>
            <person name="Schwartz R."/>
            <person name="Segarra C."/>
            <person name="Singh R.S."/>
            <person name="Sirot L."/>
            <person name="Sirota M."/>
            <person name="Sisneros N.B."/>
            <person name="Smith C.D."/>
            <person name="Smith T.F."/>
            <person name="Spieth J."/>
            <person name="Stage D.E."/>
            <person name="Stark A."/>
            <person name="Stephan W."/>
            <person name="Strausberg R.L."/>
            <person name="Strempel S."/>
            <person name="Sturgill D."/>
            <person name="Sutton G."/>
            <person name="Sutton G.G."/>
            <person name="Tao W."/>
            <person name="Teichmann S."/>
            <person name="Tobari Y.N."/>
            <person name="Tomimura Y."/>
            <person name="Tsolas J.M."/>
            <person name="Valente V.L."/>
            <person name="Venter E."/>
            <person name="Venter J.C."/>
            <person name="Vicario S."/>
            <person name="Vieira F.G."/>
            <person name="Vilella A.J."/>
            <person name="Villasante A."/>
            <person name="Walenz B."/>
            <person name="Wang J."/>
            <person name="Wasserman M."/>
            <person name="Watts T."/>
            <person name="Wilson D."/>
            <person name="Wilson R.K."/>
            <person name="Wing R.A."/>
            <person name="Wolfner M.F."/>
            <person name="Wong A."/>
            <person name="Wong G.K."/>
            <person name="Wu C.I."/>
            <person name="Wu G."/>
            <person name="Yamamoto D."/>
            <person name="Yang H.P."/>
            <person name="Yang S.P."/>
            <person name="Yorke J.A."/>
            <person name="Yoshida K."/>
            <person name="Zdobnov E."/>
            <person name="Zhang P."/>
            <person name="Zhang Y."/>
            <person name="Zimin A.V."/>
            <person name="Baldwin J."/>
            <person name="Abdouelleil A."/>
            <person name="Abdulkadir J."/>
            <person name="Abebe A."/>
            <person name="Abera B."/>
            <person name="Abreu J."/>
            <person name="Acer S.C."/>
            <person name="Aftuck L."/>
            <person name="Alexander A."/>
            <person name="An P."/>
            <person name="Anderson E."/>
            <person name="Anderson S."/>
            <person name="Arachi H."/>
            <person name="Azer M."/>
            <person name="Bachantsang P."/>
            <person name="Barry A."/>
            <person name="Bayul T."/>
            <person name="Berlin A."/>
            <person name="Bessette D."/>
            <person name="Bloom T."/>
            <person name="Blye J."/>
            <person name="Boguslavskiy L."/>
            <person name="Bonnet C."/>
            <person name="Boukhgalter B."/>
            <person name="Bourzgui I."/>
            <person name="Brown A."/>
            <person name="Cahill P."/>
            <person name="Channer S."/>
            <person name="Cheshatsang Y."/>
            <person name="Chuda L."/>
            <person name="Citroen M."/>
            <person name="Collymore A."/>
            <person name="Cooke P."/>
            <person name="Costello M."/>
            <person name="D'Aco K."/>
            <person name="Daza R."/>
            <person name="De Haan G."/>
            <person name="DeGray S."/>
            <person name="DeMaso C."/>
            <person name="Dhargay N."/>
            <person name="Dooley K."/>
            <person name="Dooley E."/>
            <person name="Doricent M."/>
            <person name="Dorje P."/>
            <person name="Dorjee K."/>
            <person name="Dupes A."/>
            <person name="Elong R."/>
            <person name="Falk J."/>
            <person name="Farina A."/>
            <person name="Faro S."/>
            <person name="Ferguson D."/>
            <person name="Fisher S."/>
            <person name="Foley C.D."/>
            <person name="Franke A."/>
            <person name="Friedrich D."/>
            <person name="Gadbois L."/>
            <person name="Gearin G."/>
            <person name="Gearin C.R."/>
            <person name="Giannoukos G."/>
            <person name="Goode T."/>
            <person name="Graham J."/>
            <person name="Grandbois E."/>
            <person name="Grewal S."/>
            <person name="Gyaltsen K."/>
            <person name="Hafez N."/>
            <person name="Hagos B."/>
            <person name="Hall J."/>
            <person name="Henson C."/>
            <person name="Hollinger A."/>
            <person name="Honan T."/>
            <person name="Huard M.D."/>
            <person name="Hughes L."/>
            <person name="Hurhula B."/>
            <person name="Husby M.E."/>
            <person name="Kamat A."/>
            <person name="Kanga B."/>
            <person name="Kashin S."/>
            <person name="Khazanovich D."/>
            <person name="Kisner P."/>
            <person name="Lance K."/>
            <person name="Lara M."/>
            <person name="Lee W."/>
            <person name="Lennon N."/>
            <person name="Letendre F."/>
            <person name="LeVine R."/>
            <person name="Lipovsky A."/>
            <person name="Liu X."/>
            <person name="Liu J."/>
            <person name="Liu S."/>
            <person name="Lokyitsang T."/>
            <person name="Lokyitsang Y."/>
            <person name="Lubonja R."/>
            <person name="Lui A."/>
            <person name="MacDonald P."/>
            <person name="Magnisalis V."/>
            <person name="Maru K."/>
            <person name="Matthews C."/>
            <person name="McCusker W."/>
            <person name="McDonough S."/>
            <person name="Mehta T."/>
            <person name="Meldrim J."/>
            <person name="Meneus L."/>
            <person name="Mihai O."/>
            <person name="Mihalev A."/>
            <person name="Mihova T."/>
            <person name="Mittelman R."/>
            <person name="Mlenga V."/>
            <person name="Montmayeur A."/>
            <person name="Mulrain L."/>
            <person name="Navidi A."/>
            <person name="Naylor J."/>
            <person name="Negash T."/>
            <person name="Nguyen T."/>
            <person name="Nguyen N."/>
            <person name="Nicol R."/>
            <person name="Norbu C."/>
            <person name="Norbu N."/>
            <person name="Novod N."/>
            <person name="O'Neill B."/>
            <person name="Osman S."/>
            <person name="Markiewicz E."/>
            <person name="Oyono O.L."/>
            <person name="Patti C."/>
            <person name="Phunkhang P."/>
            <person name="Pierre F."/>
            <person name="Priest M."/>
            <person name="Raghuraman S."/>
            <person name="Rege F."/>
            <person name="Reyes R."/>
            <person name="Rise C."/>
            <person name="Rogov P."/>
            <person name="Ross K."/>
            <person name="Ryan E."/>
            <person name="Settipalli S."/>
            <person name="Shea T."/>
            <person name="Sherpa N."/>
            <person name="Shi L."/>
            <person name="Shih D."/>
            <person name="Sparrow T."/>
            <person name="Spaulding J."/>
            <person name="Stalker J."/>
            <person name="Stange-Thomann N."/>
            <person name="Stavropoulos S."/>
            <person name="Stone C."/>
            <person name="Strader C."/>
            <person name="Tesfaye S."/>
            <person name="Thomson T."/>
            <person name="Thoulutsang Y."/>
            <person name="Thoulutsang D."/>
            <person name="Topham K."/>
            <person name="Topping I."/>
            <person name="Tsamla T."/>
            <person name="Vassiliev H."/>
            <person name="Vo A."/>
            <person name="Wangchuk T."/>
            <person name="Wangdi T."/>
            <person name="Weiand M."/>
            <person name="Wilkinson J."/>
            <person name="Wilson A."/>
            <person name="Yadav S."/>
            <person name="Young G."/>
            <person name="Yu Q."/>
            <person name="Zembek L."/>
            <person name="Zhong D."/>
            <person name="Zimmer A."/>
            <person name="Zwirko Z."/>
            <person name="Jaffe D.B."/>
            <person name="Alvarez P."/>
            <person name="Brockman W."/>
            <person name="Butler J."/>
            <person name="Chin C."/>
            <person name="Gnerre S."/>
            <person name="Grabherr M."/>
            <person name="Kleber M."/>
            <person name="Mauceli E."/>
            <person name="MacCallum I."/>
        </authorList>
    </citation>
    <scope>NUCLEOTIDE SEQUENCE [LARGE SCALE GENOMIC DNA]</scope>
    <source>
        <strain evidence="3">Tucson 15287-2541.00</strain>
    </source>
</reference>
<dbReference type="HOGENOM" id="CLU_1788848_0_0_1"/>
<dbReference type="STRING" id="7222.B4JQX4"/>
<proteinExistence type="predicted"/>
<keyword evidence="3" id="KW-1185">Reference proteome</keyword>
<gene>
    <name evidence="2" type="primary">Dgri\GH13776</name>
    <name evidence="2" type="ORF">Dgri_GH13776</name>
</gene>
<dbReference type="Gene3D" id="3.40.50.720">
    <property type="entry name" value="NAD(P)-binding Rossmann-like Domain"/>
    <property type="match status" value="1"/>
</dbReference>
<organism evidence="3">
    <name type="scientific">Drosophila grimshawi</name>
    <name type="common">Hawaiian fruit fly</name>
    <name type="synonym">Idiomyia grimshawi</name>
    <dbReference type="NCBI Taxonomy" id="7222"/>
    <lineage>
        <taxon>Eukaryota</taxon>
        <taxon>Metazoa</taxon>
        <taxon>Ecdysozoa</taxon>
        <taxon>Arthropoda</taxon>
        <taxon>Hexapoda</taxon>
        <taxon>Insecta</taxon>
        <taxon>Pterygota</taxon>
        <taxon>Neoptera</taxon>
        <taxon>Endopterygota</taxon>
        <taxon>Diptera</taxon>
        <taxon>Brachycera</taxon>
        <taxon>Muscomorpha</taxon>
        <taxon>Ephydroidea</taxon>
        <taxon>Drosophilidae</taxon>
        <taxon>Drosophila</taxon>
        <taxon>Hawaiian Drosophila</taxon>
    </lineage>
</organism>
<keyword evidence="1" id="KW-0560">Oxidoreductase</keyword>
<dbReference type="GO" id="GO:0016491">
    <property type="term" value="F:oxidoreductase activity"/>
    <property type="evidence" value="ECO:0007669"/>
    <property type="project" value="UniProtKB-KW"/>
</dbReference>
<dbReference type="PhylomeDB" id="B4JQX4"/>
<evidence type="ECO:0000313" key="2">
    <source>
        <dbReference type="EMBL" id="EDV99304.1"/>
    </source>
</evidence>
<accession>B4JQX4</accession>
<dbReference type="InParanoid" id="B4JQX4"/>
<protein>
    <submittedName>
        <fullName evidence="2">GH13776</fullName>
    </submittedName>
</protein>